<protein>
    <submittedName>
        <fullName evidence="1">14021_t:CDS:1</fullName>
    </submittedName>
</protein>
<dbReference type="AlphaFoldDB" id="A0A9N9DLN2"/>
<organism evidence="1 2">
    <name type="scientific">Funneliformis caledonium</name>
    <dbReference type="NCBI Taxonomy" id="1117310"/>
    <lineage>
        <taxon>Eukaryota</taxon>
        <taxon>Fungi</taxon>
        <taxon>Fungi incertae sedis</taxon>
        <taxon>Mucoromycota</taxon>
        <taxon>Glomeromycotina</taxon>
        <taxon>Glomeromycetes</taxon>
        <taxon>Glomerales</taxon>
        <taxon>Glomeraceae</taxon>
        <taxon>Funneliformis</taxon>
    </lineage>
</organism>
<dbReference type="Proteomes" id="UP000789570">
    <property type="component" value="Unassembled WGS sequence"/>
</dbReference>
<sequence>MSEFYEIIGSLELEEKEIDKLQIYLTNSFTKIISFNRKKVSDIELLYERERSKRSRLEAILDAKTYNLSSLWYIYKTTHCQSLWFEPARKSISFAILPTGDKENAYFRKEILDGDNYVKAVRYKITTRYGHTLFIIQIQK</sequence>
<name>A0A9N9DLN2_9GLOM</name>
<evidence type="ECO:0000313" key="1">
    <source>
        <dbReference type="EMBL" id="CAG8642970.1"/>
    </source>
</evidence>
<comment type="caution">
    <text evidence="1">The sequence shown here is derived from an EMBL/GenBank/DDBJ whole genome shotgun (WGS) entry which is preliminary data.</text>
</comment>
<gene>
    <name evidence="1" type="ORF">FCALED_LOCUS10667</name>
</gene>
<accession>A0A9N9DLN2</accession>
<evidence type="ECO:0000313" key="2">
    <source>
        <dbReference type="Proteomes" id="UP000789570"/>
    </source>
</evidence>
<keyword evidence="2" id="KW-1185">Reference proteome</keyword>
<reference evidence="1" key="1">
    <citation type="submission" date="2021-06" db="EMBL/GenBank/DDBJ databases">
        <authorList>
            <person name="Kallberg Y."/>
            <person name="Tangrot J."/>
            <person name="Rosling A."/>
        </authorList>
    </citation>
    <scope>NUCLEOTIDE SEQUENCE</scope>
    <source>
        <strain evidence="1">UK204</strain>
    </source>
</reference>
<dbReference type="EMBL" id="CAJVPQ010004030">
    <property type="protein sequence ID" value="CAG8642970.1"/>
    <property type="molecule type" value="Genomic_DNA"/>
</dbReference>
<proteinExistence type="predicted"/>